<evidence type="ECO:0000256" key="5">
    <source>
        <dbReference type="ARBA" id="ARBA00022729"/>
    </source>
</evidence>
<evidence type="ECO:0000313" key="10">
    <source>
        <dbReference type="EMBL" id="EHO41694.1"/>
    </source>
</evidence>
<name>H1XVD6_CALAY</name>
<organism evidence="10 11">
    <name type="scientific">Caldithrix abyssi DSM 13497</name>
    <dbReference type="NCBI Taxonomy" id="880073"/>
    <lineage>
        <taxon>Bacteria</taxon>
        <taxon>Pseudomonadati</taxon>
        <taxon>Calditrichota</taxon>
        <taxon>Calditrichia</taxon>
        <taxon>Calditrichales</taxon>
        <taxon>Calditrichaceae</taxon>
        <taxon>Caldithrix</taxon>
    </lineage>
</organism>
<sequence length="931" mass="101061" precursor="true">MMKWLWIIWALLLGVILPQQGFATTYYVWVTGNDSSGTGLDWTNPFATLQKAVAEAQDGDTILVGYNETYGTEYVLNSMIIVNKALTISSARFALDLTYSSAVPDSAKCLFNANFASRFMRITRAVELRGLGFKKGNGAVGTAYGYGYGGAILLEDSASGSSVIHHCWFDSNYAALGESDGYGGAIAAINTENGPIIRHNAFTNNVASTESSTSDYDAGNGGAIYTYSSLGLRIENNQFQNNVAGQEHDGYGGAVAIFGSDSLVVIQENHFSGNWASLARKGYGGALFIENFGQAIRNTFEENGASACPIDDYSYFGLGGAIYARYGKERLQIASNQIRNNVAAAATASVKGQGGGIYLWQCEQTVIEDNLIEQNTAAASGNNGYGGGIAAAGFNTYVIIRNNTIRENMASHGSGRGGGIYCEERGEIEGNTISGNVAATGDGETGKGGGIYSEARILIRNNTIEGNIACRANGTGQGGGVATAAYDDGAIIWGNLFKENVASQGTEYAEGGAIFISDTSQVFYNIFYHNIANTNPNANEYTGYRGDAICIAYNAKNTVRIYHNVFFRNANAIYAEQLLSGSLNNYNVVNNIFYNTPRERAVLMIDSEFDMDIYNNCFFGYSISNTGKALKYEPFYVSSYDEVDADPRMDTTTFALRFDSPCIDAGLGDYDYDEAGNHHLGWRRDIGAFEYQGTQVRRYLSSEDVGKTLYFGGQVRAKIQLNQATLLDSAYIDVTVHPGALPAGVSGAVQRYYTITASGLENFDLDLTLSYKDSELNNQPEEQLRLLRQEGIHWTGPFFTAADTAANWVRAEHITALSNWILTADTTLVGIASHADALPLTFQLYSAYPNPFNPATTIRFDVPRATAVEIAVYNTLGQRVRTLVHERLAPGKYRIQWDGRNQQGGVLPSGVYFVRMKADGFTAVQKVMLIK</sequence>
<reference evidence="9 12" key="2">
    <citation type="submission" date="2016-11" db="EMBL/GenBank/DDBJ databases">
        <title>Genomic analysis of Caldithrix abyssi and proposal of a novel bacterial phylum Caldithrichaeota.</title>
        <authorList>
            <person name="Kublanov I."/>
            <person name="Sigalova O."/>
            <person name="Gavrilov S."/>
            <person name="Lebedinsky A."/>
            <person name="Ivanova N."/>
            <person name="Daum C."/>
            <person name="Reddy T."/>
            <person name="Klenk H.P."/>
            <person name="Goker M."/>
            <person name="Reva O."/>
            <person name="Miroshnichenko M."/>
            <person name="Kyprides N."/>
            <person name="Woyke T."/>
            <person name="Gelfand M."/>
        </authorList>
    </citation>
    <scope>NUCLEOTIDE SEQUENCE [LARGE SCALE GENOMIC DNA]</scope>
    <source>
        <strain evidence="9 12">LF13</strain>
    </source>
</reference>
<evidence type="ECO:0000256" key="4">
    <source>
        <dbReference type="ARBA" id="ARBA00022525"/>
    </source>
</evidence>
<dbReference type="GO" id="GO:0005576">
    <property type="term" value="C:extracellular region"/>
    <property type="evidence" value="ECO:0007669"/>
    <property type="project" value="UniProtKB-SubCell"/>
</dbReference>
<dbReference type="Proteomes" id="UP000183868">
    <property type="component" value="Chromosome"/>
</dbReference>
<dbReference type="Pfam" id="PF13860">
    <property type="entry name" value="FlgD_ig"/>
    <property type="match status" value="1"/>
</dbReference>
<dbReference type="Gene3D" id="2.60.40.4070">
    <property type="match status" value="1"/>
</dbReference>
<dbReference type="InParanoid" id="H1XVD6"/>
<dbReference type="PaxDb" id="880073-Calab_2082"/>
<dbReference type="InterPro" id="IPR011050">
    <property type="entry name" value="Pectin_lyase_fold/virulence"/>
</dbReference>
<dbReference type="SUPFAM" id="SSF51126">
    <property type="entry name" value="Pectin lyase-like"/>
    <property type="match status" value="2"/>
</dbReference>
<gene>
    <name evidence="9" type="ORF">Cabys_852</name>
    <name evidence="10" type="ORF">Calab_2082</name>
</gene>
<dbReference type="AlphaFoldDB" id="H1XVD6"/>
<dbReference type="EMBL" id="CP018099">
    <property type="protein sequence ID" value="APF17603.1"/>
    <property type="molecule type" value="Genomic_DNA"/>
</dbReference>
<dbReference type="InterPro" id="IPR059226">
    <property type="entry name" value="Choice_anch_Q_dom"/>
</dbReference>
<dbReference type="GO" id="GO:0009279">
    <property type="term" value="C:cell outer membrane"/>
    <property type="evidence" value="ECO:0007669"/>
    <property type="project" value="UniProtKB-SubCell"/>
</dbReference>
<evidence type="ECO:0000256" key="2">
    <source>
        <dbReference type="ARBA" id="ARBA00004442"/>
    </source>
</evidence>
<dbReference type="HOGENOM" id="CLU_314165_0_0_0"/>
<keyword evidence="6" id="KW-0472">Membrane</keyword>
<dbReference type="eggNOG" id="COG1361">
    <property type="taxonomic scope" value="Bacteria"/>
</dbReference>
<keyword evidence="5" id="KW-0732">Signal</keyword>
<dbReference type="RefSeq" id="WP_006928867.1">
    <property type="nucleotide sequence ID" value="NZ_CM001402.1"/>
</dbReference>
<evidence type="ECO:0000256" key="3">
    <source>
        <dbReference type="ARBA" id="ARBA00004613"/>
    </source>
</evidence>
<evidence type="ECO:0000313" key="12">
    <source>
        <dbReference type="Proteomes" id="UP000183868"/>
    </source>
</evidence>
<keyword evidence="7" id="KW-0998">Cell outer membrane</keyword>
<evidence type="ECO:0000259" key="8">
    <source>
        <dbReference type="Pfam" id="PF13860"/>
    </source>
</evidence>
<keyword evidence="4" id="KW-0964">Secreted</keyword>
<dbReference type="Pfam" id="PF02415">
    <property type="entry name" value="Chlam_PMP"/>
    <property type="match status" value="1"/>
</dbReference>
<dbReference type="Gene3D" id="2.160.20.10">
    <property type="entry name" value="Single-stranded right-handed beta-helix, Pectin lyase-like"/>
    <property type="match status" value="2"/>
</dbReference>
<reference evidence="10 11" key="1">
    <citation type="submission" date="2011-09" db="EMBL/GenBank/DDBJ databases">
        <title>The permanent draft genome of Caldithrix abyssi DSM 13497.</title>
        <authorList>
            <consortium name="US DOE Joint Genome Institute (JGI-PGF)"/>
            <person name="Lucas S."/>
            <person name="Han J."/>
            <person name="Lapidus A."/>
            <person name="Bruce D."/>
            <person name="Goodwin L."/>
            <person name="Pitluck S."/>
            <person name="Peters L."/>
            <person name="Kyrpides N."/>
            <person name="Mavromatis K."/>
            <person name="Ivanova N."/>
            <person name="Mikhailova N."/>
            <person name="Chertkov O."/>
            <person name="Detter J.C."/>
            <person name="Tapia R."/>
            <person name="Han C."/>
            <person name="Land M."/>
            <person name="Hauser L."/>
            <person name="Markowitz V."/>
            <person name="Cheng J.-F."/>
            <person name="Hugenholtz P."/>
            <person name="Woyke T."/>
            <person name="Wu D."/>
            <person name="Spring S."/>
            <person name="Brambilla E."/>
            <person name="Klenk H.-P."/>
            <person name="Eisen J.A."/>
        </authorList>
    </citation>
    <scope>NUCLEOTIDE SEQUENCE [LARGE SCALE GENOMIC DNA]</scope>
    <source>
        <strain evidence="10 11">DSM 13497</strain>
    </source>
</reference>
<dbReference type="NCBIfam" id="TIGR04183">
    <property type="entry name" value="Por_Secre_tail"/>
    <property type="match status" value="1"/>
</dbReference>
<protein>
    <submittedName>
        <fullName evidence="10">Polymorphic membrane protein Chlamydia</fullName>
    </submittedName>
    <submittedName>
        <fullName evidence="9">Por secretion system C-terminal sorting domain-containing protein</fullName>
    </submittedName>
</protein>
<dbReference type="InterPro" id="IPR026444">
    <property type="entry name" value="Secre_tail"/>
</dbReference>
<dbReference type="InterPro" id="IPR003368">
    <property type="entry name" value="POMP_repeat"/>
</dbReference>
<feature type="domain" description="FlgD/Vpr Ig-like" evidence="8">
    <location>
        <begin position="864"/>
        <end position="919"/>
    </location>
</feature>
<dbReference type="InterPro" id="IPR006626">
    <property type="entry name" value="PbH1"/>
</dbReference>
<dbReference type="EMBL" id="CM001402">
    <property type="protein sequence ID" value="EHO41694.1"/>
    <property type="molecule type" value="Genomic_DNA"/>
</dbReference>
<keyword evidence="11" id="KW-1185">Reference proteome</keyword>
<dbReference type="InterPro" id="IPR012334">
    <property type="entry name" value="Pectin_lyas_fold"/>
</dbReference>
<evidence type="ECO:0000313" key="9">
    <source>
        <dbReference type="EMBL" id="APF17603.1"/>
    </source>
</evidence>
<dbReference type="SMART" id="SM00710">
    <property type="entry name" value="PbH1"/>
    <property type="match status" value="11"/>
</dbReference>
<accession>H1XVD6</accession>
<dbReference type="KEGG" id="caby:Cabys_852"/>
<comment type="subcellular location">
    <subcellularLocation>
        <location evidence="1">Cell envelope</location>
    </subcellularLocation>
    <subcellularLocation>
        <location evidence="2">Cell outer membrane</location>
    </subcellularLocation>
    <subcellularLocation>
        <location evidence="3">Secreted</location>
    </subcellularLocation>
</comment>
<dbReference type="STRING" id="880073.Cabys_852"/>
<evidence type="ECO:0000313" key="11">
    <source>
        <dbReference type="Proteomes" id="UP000004671"/>
    </source>
</evidence>
<evidence type="ECO:0000256" key="7">
    <source>
        <dbReference type="ARBA" id="ARBA00023237"/>
    </source>
</evidence>
<dbReference type="Proteomes" id="UP000004671">
    <property type="component" value="Chromosome"/>
</dbReference>
<dbReference type="InterPro" id="IPR025965">
    <property type="entry name" value="FlgD/Vpr_Ig-like"/>
</dbReference>
<evidence type="ECO:0000256" key="6">
    <source>
        <dbReference type="ARBA" id="ARBA00023136"/>
    </source>
</evidence>
<proteinExistence type="predicted"/>
<dbReference type="NCBIfam" id="NF041518">
    <property type="entry name" value="choice_anch_Q"/>
    <property type="match status" value="1"/>
</dbReference>
<evidence type="ECO:0000256" key="1">
    <source>
        <dbReference type="ARBA" id="ARBA00004196"/>
    </source>
</evidence>